<dbReference type="EMBL" id="LKET01000027">
    <property type="protein sequence ID" value="KPU45113.1"/>
    <property type="molecule type" value="Genomic_DNA"/>
</dbReference>
<sequence>MIVSQGKDKEIVIMIPDYFSVEQASELRKEMSELFHKNIIMDFKNCSFIDSTGLGVIVAVYKRCMEAGGSLKLRSMNPNVYKIFKLTRLDKVFEIN</sequence>
<evidence type="ECO:0000256" key="1">
    <source>
        <dbReference type="ARBA" id="ARBA00009013"/>
    </source>
</evidence>
<evidence type="ECO:0000259" key="3">
    <source>
        <dbReference type="PROSITE" id="PS50801"/>
    </source>
</evidence>
<organism evidence="4 5">
    <name type="scientific">Oxobacter pfennigii</name>
    <dbReference type="NCBI Taxonomy" id="36849"/>
    <lineage>
        <taxon>Bacteria</taxon>
        <taxon>Bacillati</taxon>
        <taxon>Bacillota</taxon>
        <taxon>Clostridia</taxon>
        <taxon>Eubacteriales</taxon>
        <taxon>Clostridiaceae</taxon>
        <taxon>Oxobacter</taxon>
    </lineage>
</organism>
<dbReference type="PANTHER" id="PTHR33495">
    <property type="entry name" value="ANTI-SIGMA FACTOR ANTAGONIST TM_1081-RELATED-RELATED"/>
    <property type="match status" value="1"/>
</dbReference>
<evidence type="ECO:0000313" key="5">
    <source>
        <dbReference type="Proteomes" id="UP000050326"/>
    </source>
</evidence>
<keyword evidence="5" id="KW-1185">Reference proteome</keyword>
<dbReference type="AlphaFoldDB" id="A0A0P8W8W5"/>
<comment type="similarity">
    <text evidence="1 2">Belongs to the anti-sigma-factor antagonist family.</text>
</comment>
<name>A0A0P8W8W5_9CLOT</name>
<accession>A0A0P8W8W5</accession>
<dbReference type="InterPro" id="IPR002645">
    <property type="entry name" value="STAS_dom"/>
</dbReference>
<gene>
    <name evidence="4" type="ORF">OXPF_12390</name>
</gene>
<dbReference type="SUPFAM" id="SSF52091">
    <property type="entry name" value="SpoIIaa-like"/>
    <property type="match status" value="1"/>
</dbReference>
<comment type="caution">
    <text evidence="4">The sequence shown here is derived from an EMBL/GenBank/DDBJ whole genome shotgun (WGS) entry which is preliminary data.</text>
</comment>
<dbReference type="InterPro" id="IPR036513">
    <property type="entry name" value="STAS_dom_sf"/>
</dbReference>
<evidence type="ECO:0000256" key="2">
    <source>
        <dbReference type="RuleBase" id="RU003749"/>
    </source>
</evidence>
<proteinExistence type="inferred from homology"/>
<dbReference type="PROSITE" id="PS50801">
    <property type="entry name" value="STAS"/>
    <property type="match status" value="1"/>
</dbReference>
<dbReference type="OrthoDB" id="9793697at2"/>
<protein>
    <recommendedName>
        <fullName evidence="2">Anti-sigma factor antagonist</fullName>
    </recommendedName>
</protein>
<dbReference type="CDD" id="cd07043">
    <property type="entry name" value="STAS_anti-anti-sigma_factors"/>
    <property type="match status" value="1"/>
</dbReference>
<feature type="domain" description="STAS" evidence="3">
    <location>
        <begin position="11"/>
        <end position="96"/>
    </location>
</feature>
<dbReference type="Pfam" id="PF01740">
    <property type="entry name" value="STAS"/>
    <property type="match status" value="1"/>
</dbReference>
<dbReference type="PANTHER" id="PTHR33495:SF2">
    <property type="entry name" value="ANTI-SIGMA FACTOR ANTAGONIST TM_1081-RELATED"/>
    <property type="match status" value="1"/>
</dbReference>
<dbReference type="InterPro" id="IPR003658">
    <property type="entry name" value="Anti-sigma_ant"/>
</dbReference>
<dbReference type="GO" id="GO:0043856">
    <property type="term" value="F:anti-sigma factor antagonist activity"/>
    <property type="evidence" value="ECO:0007669"/>
    <property type="project" value="InterPro"/>
</dbReference>
<dbReference type="RefSeq" id="WP_054874334.1">
    <property type="nucleotide sequence ID" value="NZ_LKET01000027.1"/>
</dbReference>
<dbReference type="STRING" id="36849.OXPF_12390"/>
<dbReference type="Gene3D" id="3.30.750.24">
    <property type="entry name" value="STAS domain"/>
    <property type="match status" value="1"/>
</dbReference>
<evidence type="ECO:0000313" key="4">
    <source>
        <dbReference type="EMBL" id="KPU45113.1"/>
    </source>
</evidence>
<reference evidence="4 5" key="1">
    <citation type="submission" date="2015-09" db="EMBL/GenBank/DDBJ databases">
        <title>Genome sequence of Oxobacter pfennigii DSM 3222.</title>
        <authorList>
            <person name="Poehlein A."/>
            <person name="Bengelsdorf F.R."/>
            <person name="Schiel-Bengelsdorf B."/>
            <person name="Duerre P."/>
            <person name="Daniel R."/>
        </authorList>
    </citation>
    <scope>NUCLEOTIDE SEQUENCE [LARGE SCALE GENOMIC DNA]</scope>
    <source>
        <strain evidence="4 5">DSM 3222</strain>
    </source>
</reference>
<dbReference type="NCBIfam" id="TIGR00377">
    <property type="entry name" value="ant_ant_sig"/>
    <property type="match status" value="1"/>
</dbReference>
<dbReference type="Proteomes" id="UP000050326">
    <property type="component" value="Unassembled WGS sequence"/>
</dbReference>